<dbReference type="GO" id="GO:0005829">
    <property type="term" value="C:cytosol"/>
    <property type="evidence" value="ECO:0007669"/>
    <property type="project" value="TreeGrafter"/>
</dbReference>
<dbReference type="GO" id="GO:0000287">
    <property type="term" value="F:magnesium ion binding"/>
    <property type="evidence" value="ECO:0007669"/>
    <property type="project" value="TreeGrafter"/>
</dbReference>
<dbReference type="InterPro" id="IPR023214">
    <property type="entry name" value="HAD_sf"/>
</dbReference>
<keyword evidence="2" id="KW-1185">Reference proteome</keyword>
<dbReference type="Pfam" id="PF08282">
    <property type="entry name" value="Hydrolase_3"/>
    <property type="match status" value="1"/>
</dbReference>
<accession>A0A6C0P0L8</accession>
<gene>
    <name evidence="1" type="ORF">GZH47_13570</name>
</gene>
<dbReference type="RefSeq" id="WP_162640572.1">
    <property type="nucleotide sequence ID" value="NZ_CP048286.1"/>
</dbReference>
<dbReference type="CDD" id="cd07516">
    <property type="entry name" value="HAD_Pase"/>
    <property type="match status" value="1"/>
</dbReference>
<dbReference type="SFLD" id="SFLDG01140">
    <property type="entry name" value="C2.B:_Phosphomannomutase_and_P"/>
    <property type="match status" value="1"/>
</dbReference>
<protein>
    <submittedName>
        <fullName evidence="1">HAD family hydrolase</fullName>
    </submittedName>
</protein>
<dbReference type="InterPro" id="IPR036412">
    <property type="entry name" value="HAD-like_sf"/>
</dbReference>
<evidence type="ECO:0000313" key="1">
    <source>
        <dbReference type="EMBL" id="QHW31766.1"/>
    </source>
</evidence>
<dbReference type="SUPFAM" id="SSF56784">
    <property type="entry name" value="HAD-like"/>
    <property type="match status" value="1"/>
</dbReference>
<dbReference type="AlphaFoldDB" id="A0A6C0P0L8"/>
<dbReference type="SFLD" id="SFLDS00003">
    <property type="entry name" value="Haloacid_Dehalogenase"/>
    <property type="match status" value="1"/>
</dbReference>
<organism evidence="1 2">
    <name type="scientific">Paenibacillus rhizovicinus</name>
    <dbReference type="NCBI Taxonomy" id="2704463"/>
    <lineage>
        <taxon>Bacteria</taxon>
        <taxon>Bacillati</taxon>
        <taxon>Bacillota</taxon>
        <taxon>Bacilli</taxon>
        <taxon>Bacillales</taxon>
        <taxon>Paenibacillaceae</taxon>
        <taxon>Paenibacillus</taxon>
    </lineage>
</organism>
<dbReference type="EMBL" id="CP048286">
    <property type="protein sequence ID" value="QHW31766.1"/>
    <property type="molecule type" value="Genomic_DNA"/>
</dbReference>
<dbReference type="NCBIfam" id="TIGR00099">
    <property type="entry name" value="Cof-subfamily"/>
    <property type="match status" value="1"/>
</dbReference>
<sequence length="261" mass="28661">MRGIVLDLDGTLLNSEKQVSERNLKALLACRQQGMRVVIATGRPPRSVRMLLPSELLEDASFVYYNGALVVDPGAGIESHTPIEPETAGEIIDYCSERLPGEIMIRLESSDRSYAIRAIRSSTFYSRGNQPTLCTTEEMKQCTATKILLSEFGDAGQRLQLQEAFAAKTRFIETDGGRLIQVMNASVSKASGIMTLCEHYGIRASELFVFGDDYNDLEMFGISAHAVAMGNAVDELKALAVEVTDTNDNDGVAKVLERWLV</sequence>
<proteinExistence type="predicted"/>
<dbReference type="PANTHER" id="PTHR10000">
    <property type="entry name" value="PHOSPHOSERINE PHOSPHATASE"/>
    <property type="match status" value="1"/>
</dbReference>
<reference evidence="1 2" key="1">
    <citation type="submission" date="2020-02" db="EMBL/GenBank/DDBJ databases">
        <title>Paenibacillus sp. nov., isolated from rhizosphere soil of tomato.</title>
        <authorList>
            <person name="Weon H.-Y."/>
            <person name="Lee S.A."/>
        </authorList>
    </citation>
    <scope>NUCLEOTIDE SEQUENCE [LARGE SCALE GENOMIC DNA]</scope>
    <source>
        <strain evidence="1 2">14171R-81</strain>
    </source>
</reference>
<evidence type="ECO:0000313" key="2">
    <source>
        <dbReference type="Proteomes" id="UP000479114"/>
    </source>
</evidence>
<dbReference type="InterPro" id="IPR000150">
    <property type="entry name" value="Cof"/>
</dbReference>
<dbReference type="KEGG" id="prz:GZH47_13570"/>
<dbReference type="PANTHER" id="PTHR10000:SF8">
    <property type="entry name" value="HAD SUPERFAMILY HYDROLASE-LIKE, TYPE 3"/>
    <property type="match status" value="1"/>
</dbReference>
<name>A0A6C0P0L8_9BACL</name>
<dbReference type="Gene3D" id="3.30.1240.10">
    <property type="match status" value="1"/>
</dbReference>
<dbReference type="GO" id="GO:0016791">
    <property type="term" value="F:phosphatase activity"/>
    <property type="evidence" value="ECO:0007669"/>
    <property type="project" value="TreeGrafter"/>
</dbReference>
<dbReference type="Proteomes" id="UP000479114">
    <property type="component" value="Chromosome"/>
</dbReference>
<dbReference type="NCBIfam" id="TIGR01484">
    <property type="entry name" value="HAD-SF-IIB"/>
    <property type="match status" value="1"/>
</dbReference>
<keyword evidence="1" id="KW-0378">Hydrolase</keyword>
<dbReference type="InterPro" id="IPR006379">
    <property type="entry name" value="HAD-SF_hydro_IIB"/>
</dbReference>
<dbReference type="Gene3D" id="3.40.50.1000">
    <property type="entry name" value="HAD superfamily/HAD-like"/>
    <property type="match status" value="1"/>
</dbReference>